<dbReference type="AlphaFoldDB" id="D6W8H6"/>
<evidence type="ECO:0000313" key="4">
    <source>
        <dbReference type="Proteomes" id="UP000007266"/>
    </source>
</evidence>
<sequence length="543" mass="61373">MGTMEIGSQEQQSFGQEERGKRRVERFEHSTLQLVRTPGVNIFKKGLGEFNSLSKWNPLLFYQPPAHHGEKSPTLSPILNVDTNLDFSDMEASVLHCVNPYDVNPISGTTVVQEESASTGKPIKLEMEEFSDLAPFLPEFSQKTTTSTTDELNTPIFDRKGPFNFMVYENTVIESPQAADPFKFEYDTIRTGNSVLSSKQINDFSVYANTVNVQLQDTNNSEIVNIVQGSEANILFATSESDQGNIYIINGNETPRHVQSEDQISASLFKVEDTTSVISVKSNENQYSNVSSPCNEYSVNTNTSTEGQYSNVSSPSNDYSRTNLGIETPEDSNSSCATQISKKVPKLKLNLSFNQPMVLNTPDVIDSVVDLETSFNILDYVNEKDVTTVNIEDIHFEHPSTSRELTAEIENIAPKLRKRKSKRYDDDEDYVPPSKKAGKREPISSDSESEVEVSLSSKRGRPPRRTSSISSDHSDASKYRELRDKNNEASRKSRLKRKMKEMSLQREAEELYEKNVKLKAQVEEYERMVNNFRNNLFKIMLKK</sequence>
<dbReference type="InterPro" id="IPR046347">
    <property type="entry name" value="bZIP_sf"/>
</dbReference>
<dbReference type="Proteomes" id="UP000007266">
    <property type="component" value="Linkage group 2"/>
</dbReference>
<dbReference type="Gene3D" id="1.20.5.170">
    <property type="match status" value="1"/>
</dbReference>
<dbReference type="SMART" id="SM00338">
    <property type="entry name" value="BRLZ"/>
    <property type="match status" value="1"/>
</dbReference>
<feature type="compositionally biased region" description="Low complexity" evidence="1">
    <location>
        <begin position="1"/>
        <end position="15"/>
    </location>
</feature>
<dbReference type="PANTHER" id="PTHR23334:SF72">
    <property type="entry name" value="PROTEIN MABIKI"/>
    <property type="match status" value="1"/>
</dbReference>
<dbReference type="InterPro" id="IPR004827">
    <property type="entry name" value="bZIP"/>
</dbReference>
<accession>D6W8H6</accession>
<dbReference type="PROSITE" id="PS00036">
    <property type="entry name" value="BZIP_BASIC"/>
    <property type="match status" value="1"/>
</dbReference>
<protein>
    <recommendedName>
        <fullName evidence="2">BZIP domain-containing protein</fullName>
    </recommendedName>
</protein>
<dbReference type="Pfam" id="PF07716">
    <property type="entry name" value="bZIP_2"/>
    <property type="match status" value="1"/>
</dbReference>
<feature type="region of interest" description="Disordered" evidence="1">
    <location>
        <begin position="416"/>
        <end position="504"/>
    </location>
</feature>
<keyword evidence="4" id="KW-1185">Reference proteome</keyword>
<feature type="compositionally biased region" description="Basic and acidic residues" evidence="1">
    <location>
        <begin position="472"/>
        <end position="491"/>
    </location>
</feature>
<dbReference type="GO" id="GO:0000981">
    <property type="term" value="F:DNA-binding transcription factor activity, RNA polymerase II-specific"/>
    <property type="evidence" value="ECO:0000318"/>
    <property type="project" value="GO_Central"/>
</dbReference>
<dbReference type="PROSITE" id="PS50217">
    <property type="entry name" value="BZIP"/>
    <property type="match status" value="1"/>
</dbReference>
<evidence type="ECO:0000259" key="2">
    <source>
        <dbReference type="PROSITE" id="PS50217"/>
    </source>
</evidence>
<dbReference type="GO" id="GO:0006357">
    <property type="term" value="P:regulation of transcription by RNA polymerase II"/>
    <property type="evidence" value="ECO:0000318"/>
    <property type="project" value="GO_Central"/>
</dbReference>
<name>D6W8H6_TRICA</name>
<dbReference type="STRING" id="7070.D6W8H6"/>
<dbReference type="InterPro" id="IPR031106">
    <property type="entry name" value="C/EBP"/>
</dbReference>
<dbReference type="HOGENOM" id="CLU_519102_0_0_1"/>
<dbReference type="EMBL" id="KQ971312">
    <property type="protein sequence ID" value="EEZ98353.2"/>
    <property type="molecule type" value="Genomic_DNA"/>
</dbReference>
<feature type="region of interest" description="Disordered" evidence="1">
    <location>
        <begin position="299"/>
        <end position="318"/>
    </location>
</feature>
<gene>
    <name evidence="3" type="primary">AUGUSTUS-3.0.2_00810</name>
    <name evidence="3" type="ORF">TcasGA2_TC000810</name>
</gene>
<dbReference type="GO" id="GO:0006351">
    <property type="term" value="P:DNA-templated transcription"/>
    <property type="evidence" value="ECO:0007669"/>
    <property type="project" value="InterPro"/>
</dbReference>
<evidence type="ECO:0000256" key="1">
    <source>
        <dbReference type="SAM" id="MobiDB-lite"/>
    </source>
</evidence>
<feature type="region of interest" description="Disordered" evidence="1">
    <location>
        <begin position="1"/>
        <end position="22"/>
    </location>
</feature>
<dbReference type="GO" id="GO:0000978">
    <property type="term" value="F:RNA polymerase II cis-regulatory region sequence-specific DNA binding"/>
    <property type="evidence" value="ECO:0000318"/>
    <property type="project" value="GO_Central"/>
</dbReference>
<feature type="domain" description="BZIP" evidence="2">
    <location>
        <begin position="476"/>
        <end position="539"/>
    </location>
</feature>
<organism evidence="3 4">
    <name type="scientific">Tribolium castaneum</name>
    <name type="common">Red flour beetle</name>
    <dbReference type="NCBI Taxonomy" id="7070"/>
    <lineage>
        <taxon>Eukaryota</taxon>
        <taxon>Metazoa</taxon>
        <taxon>Ecdysozoa</taxon>
        <taxon>Arthropoda</taxon>
        <taxon>Hexapoda</taxon>
        <taxon>Insecta</taxon>
        <taxon>Pterygota</taxon>
        <taxon>Neoptera</taxon>
        <taxon>Endopterygota</taxon>
        <taxon>Coleoptera</taxon>
        <taxon>Polyphaga</taxon>
        <taxon>Cucujiformia</taxon>
        <taxon>Tenebrionidae</taxon>
        <taxon>Tenebrionidae incertae sedis</taxon>
        <taxon>Tribolium</taxon>
    </lineage>
</organism>
<proteinExistence type="predicted"/>
<dbReference type="CDD" id="cd14813">
    <property type="entry name" value="bZIP_BmCbz-like"/>
    <property type="match status" value="1"/>
</dbReference>
<dbReference type="eggNOG" id="ENOG502SBKU">
    <property type="taxonomic scope" value="Eukaryota"/>
</dbReference>
<reference evidence="3 4" key="2">
    <citation type="journal article" date="2010" name="Nucleic Acids Res.">
        <title>BeetleBase in 2010: revisions to provide comprehensive genomic information for Tribolium castaneum.</title>
        <authorList>
            <person name="Kim H.S."/>
            <person name="Murphy T."/>
            <person name="Xia J."/>
            <person name="Caragea D."/>
            <person name="Park Y."/>
            <person name="Beeman R.W."/>
            <person name="Lorenzen M.D."/>
            <person name="Butcher S."/>
            <person name="Manak J.R."/>
            <person name="Brown S.J."/>
        </authorList>
    </citation>
    <scope>GENOME REANNOTATION</scope>
    <source>
        <strain evidence="3 4">Georgia GA2</strain>
    </source>
</reference>
<reference evidence="3 4" key="1">
    <citation type="journal article" date="2008" name="Nature">
        <title>The genome of the model beetle and pest Tribolium castaneum.</title>
        <authorList>
            <consortium name="Tribolium Genome Sequencing Consortium"/>
            <person name="Richards S."/>
            <person name="Gibbs R.A."/>
            <person name="Weinstock G.M."/>
            <person name="Brown S.J."/>
            <person name="Denell R."/>
            <person name="Beeman R.W."/>
            <person name="Gibbs R."/>
            <person name="Beeman R.W."/>
            <person name="Brown S.J."/>
            <person name="Bucher G."/>
            <person name="Friedrich M."/>
            <person name="Grimmelikhuijzen C.J."/>
            <person name="Klingler M."/>
            <person name="Lorenzen M."/>
            <person name="Richards S."/>
            <person name="Roth S."/>
            <person name="Schroder R."/>
            <person name="Tautz D."/>
            <person name="Zdobnov E.M."/>
            <person name="Muzny D."/>
            <person name="Gibbs R.A."/>
            <person name="Weinstock G.M."/>
            <person name="Attaway T."/>
            <person name="Bell S."/>
            <person name="Buhay C.J."/>
            <person name="Chandrabose M.N."/>
            <person name="Chavez D."/>
            <person name="Clerk-Blankenburg K.P."/>
            <person name="Cree A."/>
            <person name="Dao M."/>
            <person name="Davis C."/>
            <person name="Chacko J."/>
            <person name="Dinh H."/>
            <person name="Dugan-Rocha S."/>
            <person name="Fowler G."/>
            <person name="Garner T.T."/>
            <person name="Garnes J."/>
            <person name="Gnirke A."/>
            <person name="Hawes A."/>
            <person name="Hernandez J."/>
            <person name="Hines S."/>
            <person name="Holder M."/>
            <person name="Hume J."/>
            <person name="Jhangiani S.N."/>
            <person name="Joshi V."/>
            <person name="Khan Z.M."/>
            <person name="Jackson L."/>
            <person name="Kovar C."/>
            <person name="Kowis A."/>
            <person name="Lee S."/>
            <person name="Lewis L.R."/>
            <person name="Margolis J."/>
            <person name="Morgan M."/>
            <person name="Nazareth L.V."/>
            <person name="Nguyen N."/>
            <person name="Okwuonu G."/>
            <person name="Parker D."/>
            <person name="Richards S."/>
            <person name="Ruiz S.J."/>
            <person name="Santibanez J."/>
            <person name="Savard J."/>
            <person name="Scherer S.E."/>
            <person name="Schneider B."/>
            <person name="Sodergren E."/>
            <person name="Tautz D."/>
            <person name="Vattahil S."/>
            <person name="Villasana D."/>
            <person name="White C.S."/>
            <person name="Wright R."/>
            <person name="Park Y."/>
            <person name="Beeman R.W."/>
            <person name="Lord J."/>
            <person name="Oppert B."/>
            <person name="Lorenzen M."/>
            <person name="Brown S."/>
            <person name="Wang L."/>
            <person name="Savard J."/>
            <person name="Tautz D."/>
            <person name="Richards S."/>
            <person name="Weinstock G."/>
            <person name="Gibbs R.A."/>
            <person name="Liu Y."/>
            <person name="Worley K."/>
            <person name="Weinstock G."/>
            <person name="Elsik C.G."/>
            <person name="Reese J.T."/>
            <person name="Elhaik E."/>
            <person name="Landan G."/>
            <person name="Graur D."/>
            <person name="Arensburger P."/>
            <person name="Atkinson P."/>
            <person name="Beeman R.W."/>
            <person name="Beidler J."/>
            <person name="Brown S.J."/>
            <person name="Demuth J.P."/>
            <person name="Drury D.W."/>
            <person name="Du Y.Z."/>
            <person name="Fujiwara H."/>
            <person name="Lorenzen M."/>
            <person name="Maselli V."/>
            <person name="Osanai M."/>
            <person name="Park Y."/>
            <person name="Robertson H.M."/>
            <person name="Tu Z."/>
            <person name="Wang J.J."/>
            <person name="Wang S."/>
            <person name="Richards S."/>
            <person name="Song H."/>
            <person name="Zhang L."/>
            <person name="Sodergren E."/>
            <person name="Werner D."/>
            <person name="Stanke M."/>
            <person name="Morgenstern B."/>
            <person name="Solovyev V."/>
            <person name="Kosarev P."/>
            <person name="Brown G."/>
            <person name="Chen H.C."/>
            <person name="Ermolaeva O."/>
            <person name="Hlavina W."/>
            <person name="Kapustin Y."/>
            <person name="Kiryutin B."/>
            <person name="Kitts P."/>
            <person name="Maglott D."/>
            <person name="Pruitt K."/>
            <person name="Sapojnikov V."/>
            <person name="Souvorov A."/>
            <person name="Mackey A.J."/>
            <person name="Waterhouse R.M."/>
            <person name="Wyder S."/>
            <person name="Zdobnov E.M."/>
            <person name="Zdobnov E.M."/>
            <person name="Wyder S."/>
            <person name="Kriventseva E.V."/>
            <person name="Kadowaki T."/>
            <person name="Bork P."/>
            <person name="Aranda M."/>
            <person name="Bao R."/>
            <person name="Beermann A."/>
            <person name="Berns N."/>
            <person name="Bolognesi R."/>
            <person name="Bonneton F."/>
            <person name="Bopp D."/>
            <person name="Brown S.J."/>
            <person name="Bucher G."/>
            <person name="Butts T."/>
            <person name="Chaumot A."/>
            <person name="Denell R.E."/>
            <person name="Ferrier D.E."/>
            <person name="Friedrich M."/>
            <person name="Gordon C.M."/>
            <person name="Jindra M."/>
            <person name="Klingler M."/>
            <person name="Lan Q."/>
            <person name="Lattorff H.M."/>
            <person name="Laudet V."/>
            <person name="von Levetsow C."/>
            <person name="Liu Z."/>
            <person name="Lutz R."/>
            <person name="Lynch J.A."/>
            <person name="da Fonseca R.N."/>
            <person name="Posnien N."/>
            <person name="Reuter R."/>
            <person name="Roth S."/>
            <person name="Savard J."/>
            <person name="Schinko J.B."/>
            <person name="Schmitt C."/>
            <person name="Schoppmeier M."/>
            <person name="Schroder R."/>
            <person name="Shippy T.D."/>
            <person name="Simonnet F."/>
            <person name="Marques-Souza H."/>
            <person name="Tautz D."/>
            <person name="Tomoyasu Y."/>
            <person name="Trauner J."/>
            <person name="Van der Zee M."/>
            <person name="Vervoort M."/>
            <person name="Wittkopp N."/>
            <person name="Wimmer E.A."/>
            <person name="Yang X."/>
            <person name="Jones A.K."/>
            <person name="Sattelle D.B."/>
            <person name="Ebert P.R."/>
            <person name="Nelson D."/>
            <person name="Scott J.G."/>
            <person name="Beeman R.W."/>
            <person name="Muthukrishnan S."/>
            <person name="Kramer K.J."/>
            <person name="Arakane Y."/>
            <person name="Beeman R.W."/>
            <person name="Zhu Q."/>
            <person name="Hogenkamp D."/>
            <person name="Dixit R."/>
            <person name="Oppert B."/>
            <person name="Jiang H."/>
            <person name="Zou Z."/>
            <person name="Marshall J."/>
            <person name="Elpidina E."/>
            <person name="Vinokurov K."/>
            <person name="Oppert C."/>
            <person name="Zou Z."/>
            <person name="Evans J."/>
            <person name="Lu Z."/>
            <person name="Zhao P."/>
            <person name="Sumathipala N."/>
            <person name="Altincicek B."/>
            <person name="Vilcinskas A."/>
            <person name="Williams M."/>
            <person name="Hultmark D."/>
            <person name="Hetru C."/>
            <person name="Jiang H."/>
            <person name="Grimmelikhuijzen C.J."/>
            <person name="Hauser F."/>
            <person name="Cazzamali G."/>
            <person name="Williamson M."/>
            <person name="Park Y."/>
            <person name="Li B."/>
            <person name="Tanaka Y."/>
            <person name="Predel R."/>
            <person name="Neupert S."/>
            <person name="Schachtner J."/>
            <person name="Verleyen P."/>
            <person name="Raible F."/>
            <person name="Bork P."/>
            <person name="Friedrich M."/>
            <person name="Walden K.K."/>
            <person name="Robertson H.M."/>
            <person name="Angeli S."/>
            <person name="Foret S."/>
            <person name="Bucher G."/>
            <person name="Schuetz S."/>
            <person name="Maleszka R."/>
            <person name="Wimmer E.A."/>
            <person name="Beeman R.W."/>
            <person name="Lorenzen M."/>
            <person name="Tomoyasu Y."/>
            <person name="Miller S.C."/>
            <person name="Grossmann D."/>
            <person name="Bucher G."/>
        </authorList>
    </citation>
    <scope>NUCLEOTIDE SEQUENCE [LARGE SCALE GENOMIC DNA]</scope>
    <source>
        <strain evidence="3 4">Georgia GA2</strain>
    </source>
</reference>
<dbReference type="GO" id="GO:0005634">
    <property type="term" value="C:nucleus"/>
    <property type="evidence" value="ECO:0007669"/>
    <property type="project" value="UniProtKB-ARBA"/>
</dbReference>
<dbReference type="SUPFAM" id="SSF57959">
    <property type="entry name" value="Leucine zipper domain"/>
    <property type="match status" value="1"/>
</dbReference>
<evidence type="ECO:0000313" key="3">
    <source>
        <dbReference type="EMBL" id="EEZ98353.2"/>
    </source>
</evidence>
<dbReference type="PANTHER" id="PTHR23334">
    <property type="entry name" value="CCAAT/ENHANCER BINDING PROTEIN"/>
    <property type="match status" value="1"/>
</dbReference>